<evidence type="ECO:0000313" key="2">
    <source>
        <dbReference type="EMBL" id="MDR6555594.1"/>
    </source>
</evidence>
<keyword evidence="1" id="KW-0812">Transmembrane</keyword>
<name>A0ABU1P747_9BACL</name>
<gene>
    <name evidence="2" type="ORF">J2736_006856</name>
</gene>
<organism evidence="2 3">
    <name type="scientific">Paenibacillus qinlingensis</name>
    <dbReference type="NCBI Taxonomy" id="1837343"/>
    <lineage>
        <taxon>Bacteria</taxon>
        <taxon>Bacillati</taxon>
        <taxon>Bacillota</taxon>
        <taxon>Bacilli</taxon>
        <taxon>Bacillales</taxon>
        <taxon>Paenibacillaceae</taxon>
        <taxon>Paenibacillus</taxon>
    </lineage>
</organism>
<dbReference type="Proteomes" id="UP001267290">
    <property type="component" value="Unassembled WGS sequence"/>
</dbReference>
<keyword evidence="1" id="KW-1133">Transmembrane helix</keyword>
<comment type="caution">
    <text evidence="2">The sequence shown here is derived from an EMBL/GenBank/DDBJ whole genome shotgun (WGS) entry which is preliminary data.</text>
</comment>
<evidence type="ECO:0000313" key="3">
    <source>
        <dbReference type="Proteomes" id="UP001267290"/>
    </source>
</evidence>
<feature type="transmembrane region" description="Helical" evidence="1">
    <location>
        <begin position="117"/>
        <end position="136"/>
    </location>
</feature>
<evidence type="ECO:0008006" key="4">
    <source>
        <dbReference type="Google" id="ProtNLM"/>
    </source>
</evidence>
<feature type="transmembrane region" description="Helical" evidence="1">
    <location>
        <begin position="24"/>
        <end position="41"/>
    </location>
</feature>
<feature type="transmembrane region" description="Helical" evidence="1">
    <location>
        <begin position="142"/>
        <end position="159"/>
    </location>
</feature>
<protein>
    <recommendedName>
        <fullName evidence="4">Ferric oxidoreductase domain-containing protein</fullName>
    </recommendedName>
</protein>
<keyword evidence="1" id="KW-0472">Membrane</keyword>
<proteinExistence type="predicted"/>
<feature type="transmembrane region" description="Helical" evidence="1">
    <location>
        <begin position="62"/>
        <end position="83"/>
    </location>
</feature>
<reference evidence="2 3" key="1">
    <citation type="submission" date="2023-07" db="EMBL/GenBank/DDBJ databases">
        <title>Sorghum-associated microbial communities from plants grown in Nebraska, USA.</title>
        <authorList>
            <person name="Schachtman D."/>
        </authorList>
    </citation>
    <scope>NUCLEOTIDE SEQUENCE [LARGE SCALE GENOMIC DNA]</scope>
    <source>
        <strain evidence="2 3">CC258</strain>
    </source>
</reference>
<sequence length="168" mass="18962">MATEQMERGVVKLPVRIGILFNDFGTYAVYLGAVCISLLWLKRGLKSQSKIVRRIGKWVLKLHEFSGWAVVVLIVAHSIYFLIKEIHVQYIYSGAASLIILLTIVGYGSLIRKVRNIWMRAIHRYLAIVWIPVLWIHAGKDVIFAAVATFAVVLLVNMLEKASVRSNG</sequence>
<dbReference type="EMBL" id="JAVDSB010000033">
    <property type="protein sequence ID" value="MDR6555594.1"/>
    <property type="molecule type" value="Genomic_DNA"/>
</dbReference>
<keyword evidence="3" id="KW-1185">Reference proteome</keyword>
<accession>A0ABU1P747</accession>
<evidence type="ECO:0000256" key="1">
    <source>
        <dbReference type="SAM" id="Phobius"/>
    </source>
</evidence>
<feature type="transmembrane region" description="Helical" evidence="1">
    <location>
        <begin position="89"/>
        <end position="110"/>
    </location>
</feature>